<dbReference type="RefSeq" id="XP_016210184.1">
    <property type="nucleotide sequence ID" value="XM_016362064.1"/>
</dbReference>
<keyword evidence="8" id="KW-1185">Reference proteome</keyword>
<evidence type="ECO:0000256" key="3">
    <source>
        <dbReference type="ARBA" id="ARBA00023027"/>
    </source>
</evidence>
<dbReference type="InterPro" id="IPR006139">
    <property type="entry name" value="D-isomer_2_OHA_DH_cat_dom"/>
</dbReference>
<dbReference type="Pfam" id="PF00389">
    <property type="entry name" value="2-Hacid_dh"/>
    <property type="match status" value="1"/>
</dbReference>
<dbReference type="HOGENOM" id="CLU_019796_1_3_1"/>
<protein>
    <recommendedName>
        <fullName evidence="9">Glycerate dehydrogenase</fullName>
    </recommendedName>
</protein>
<feature type="domain" description="D-isomer specific 2-hydroxyacid dehydrogenase NAD-binding" evidence="6">
    <location>
        <begin position="122"/>
        <end position="308"/>
    </location>
</feature>
<organism evidence="7 8">
    <name type="scientific">Verruconis gallopava</name>
    <dbReference type="NCBI Taxonomy" id="253628"/>
    <lineage>
        <taxon>Eukaryota</taxon>
        <taxon>Fungi</taxon>
        <taxon>Dikarya</taxon>
        <taxon>Ascomycota</taxon>
        <taxon>Pezizomycotina</taxon>
        <taxon>Dothideomycetes</taxon>
        <taxon>Pleosporomycetidae</taxon>
        <taxon>Venturiales</taxon>
        <taxon>Sympoventuriaceae</taxon>
        <taxon>Verruconis</taxon>
    </lineage>
</organism>
<dbReference type="InterPro" id="IPR006140">
    <property type="entry name" value="D-isomer_DH_NAD-bd"/>
</dbReference>
<feature type="domain" description="D-isomer specific 2-hydroxyacid dehydrogenase catalytic" evidence="5">
    <location>
        <begin position="38"/>
        <end position="328"/>
    </location>
</feature>
<dbReference type="GeneID" id="27316175"/>
<dbReference type="GO" id="GO:0051287">
    <property type="term" value="F:NAD binding"/>
    <property type="evidence" value="ECO:0007669"/>
    <property type="project" value="InterPro"/>
</dbReference>
<accession>A0A0D2A1W1</accession>
<keyword evidence="2 4" id="KW-0560">Oxidoreductase</keyword>
<dbReference type="Pfam" id="PF02826">
    <property type="entry name" value="2-Hacid_dh_C"/>
    <property type="match status" value="1"/>
</dbReference>
<evidence type="ECO:0000313" key="7">
    <source>
        <dbReference type="EMBL" id="KIW00315.1"/>
    </source>
</evidence>
<proteinExistence type="inferred from homology"/>
<evidence type="ECO:0000259" key="6">
    <source>
        <dbReference type="Pfam" id="PF02826"/>
    </source>
</evidence>
<gene>
    <name evidence="7" type="ORF">PV09_08202</name>
</gene>
<dbReference type="SUPFAM" id="SSF51735">
    <property type="entry name" value="NAD(P)-binding Rossmann-fold domains"/>
    <property type="match status" value="1"/>
</dbReference>
<dbReference type="VEuPathDB" id="FungiDB:PV09_08202"/>
<dbReference type="STRING" id="253628.A0A0D2A1W1"/>
<sequence>MAASQSNLKSENHHHIVALEAHFCPIPEFKLPSPYTYTLETYPKTLKDQIPERIRDASIVITTTIRLDASVLSAEISPKLQLIAVMATGTDSVDLKSCMKRGIVVCRCAGANVTAVSEHAIGMYFATRRKFYQTQTATRGGQWPLKGSLIPILEDRNKKMPLTCEEETIGLIGYGKIGQRIGRLAKLLGMKVIVAERKGAKCVREGRTAFDEVLRDSTVLAVVIPRNPETIGLIGQFELSRMSSSAVLINVSRGDIVDESAVVHALQTHQIAGAAFDVFSQEPANSSTSPLLAADTEGLNVLTTPHTAWLANATMTSLQRMVREAVEGWCAGKPVQVVV</sequence>
<dbReference type="PANTHER" id="PTHR43761:SF1">
    <property type="entry name" value="D-ISOMER SPECIFIC 2-HYDROXYACID DEHYDROGENASE CATALYTIC DOMAIN-CONTAINING PROTEIN-RELATED"/>
    <property type="match status" value="1"/>
</dbReference>
<evidence type="ECO:0000256" key="2">
    <source>
        <dbReference type="ARBA" id="ARBA00023002"/>
    </source>
</evidence>
<dbReference type="InterPro" id="IPR036291">
    <property type="entry name" value="NAD(P)-bd_dom_sf"/>
</dbReference>
<evidence type="ECO:0008006" key="9">
    <source>
        <dbReference type="Google" id="ProtNLM"/>
    </source>
</evidence>
<evidence type="ECO:0000256" key="4">
    <source>
        <dbReference type="RuleBase" id="RU003719"/>
    </source>
</evidence>
<dbReference type="AlphaFoldDB" id="A0A0D2A1W1"/>
<comment type="similarity">
    <text evidence="1 4">Belongs to the D-isomer specific 2-hydroxyacid dehydrogenase family.</text>
</comment>
<dbReference type="OrthoDB" id="2399539at2759"/>
<dbReference type="Gene3D" id="3.40.50.720">
    <property type="entry name" value="NAD(P)-binding Rossmann-like Domain"/>
    <property type="match status" value="2"/>
</dbReference>
<dbReference type="InParanoid" id="A0A0D2A1W1"/>
<dbReference type="PANTHER" id="PTHR43761">
    <property type="entry name" value="D-ISOMER SPECIFIC 2-HYDROXYACID DEHYDROGENASE FAMILY PROTEIN (AFU_ORTHOLOGUE AFUA_1G13630)"/>
    <property type="match status" value="1"/>
</dbReference>
<evidence type="ECO:0000256" key="1">
    <source>
        <dbReference type="ARBA" id="ARBA00005854"/>
    </source>
</evidence>
<evidence type="ECO:0000313" key="8">
    <source>
        <dbReference type="Proteomes" id="UP000053259"/>
    </source>
</evidence>
<dbReference type="SUPFAM" id="SSF52283">
    <property type="entry name" value="Formate/glycerate dehydrogenase catalytic domain-like"/>
    <property type="match status" value="1"/>
</dbReference>
<evidence type="ECO:0000259" key="5">
    <source>
        <dbReference type="Pfam" id="PF00389"/>
    </source>
</evidence>
<dbReference type="InterPro" id="IPR050418">
    <property type="entry name" value="D-iso_2-hydroxyacid_DH_PdxB"/>
</dbReference>
<dbReference type="GO" id="GO:0016616">
    <property type="term" value="F:oxidoreductase activity, acting on the CH-OH group of donors, NAD or NADP as acceptor"/>
    <property type="evidence" value="ECO:0007669"/>
    <property type="project" value="InterPro"/>
</dbReference>
<keyword evidence="3" id="KW-0520">NAD</keyword>
<dbReference type="EMBL" id="KN847565">
    <property type="protein sequence ID" value="KIW00315.1"/>
    <property type="molecule type" value="Genomic_DNA"/>
</dbReference>
<reference evidence="7 8" key="1">
    <citation type="submission" date="2015-01" db="EMBL/GenBank/DDBJ databases">
        <title>The Genome Sequence of Ochroconis gallopava CBS43764.</title>
        <authorList>
            <consortium name="The Broad Institute Genomics Platform"/>
            <person name="Cuomo C."/>
            <person name="de Hoog S."/>
            <person name="Gorbushina A."/>
            <person name="Stielow B."/>
            <person name="Teixiera M."/>
            <person name="Abouelleil A."/>
            <person name="Chapman S.B."/>
            <person name="Priest M."/>
            <person name="Young S.K."/>
            <person name="Wortman J."/>
            <person name="Nusbaum C."/>
            <person name="Birren B."/>
        </authorList>
    </citation>
    <scope>NUCLEOTIDE SEQUENCE [LARGE SCALE GENOMIC DNA]</scope>
    <source>
        <strain evidence="7 8">CBS 43764</strain>
    </source>
</reference>
<name>A0A0D2A1W1_9PEZI</name>
<dbReference type="Proteomes" id="UP000053259">
    <property type="component" value="Unassembled WGS sequence"/>
</dbReference>